<organism evidence="7 8">
    <name type="scientific">Roseisolibacter agri</name>
    <dbReference type="NCBI Taxonomy" id="2014610"/>
    <lineage>
        <taxon>Bacteria</taxon>
        <taxon>Pseudomonadati</taxon>
        <taxon>Gemmatimonadota</taxon>
        <taxon>Gemmatimonadia</taxon>
        <taxon>Gemmatimonadales</taxon>
        <taxon>Gemmatimonadaceae</taxon>
        <taxon>Roseisolibacter</taxon>
    </lineage>
</organism>
<feature type="domain" description="HipA-like C-terminal" evidence="5">
    <location>
        <begin position="182"/>
        <end position="418"/>
    </location>
</feature>
<dbReference type="PANTHER" id="PTHR37419:SF8">
    <property type="entry name" value="TOXIN YJJJ"/>
    <property type="match status" value="1"/>
</dbReference>
<evidence type="ECO:0000256" key="2">
    <source>
        <dbReference type="ARBA" id="ARBA00022679"/>
    </source>
</evidence>
<protein>
    <submittedName>
        <fullName evidence="7">Uncharacterized protein</fullName>
    </submittedName>
</protein>
<comment type="caution">
    <text evidence="7">The sequence shown here is derived from an EMBL/GenBank/DDBJ whole genome shotgun (WGS) entry which is preliminary data.</text>
</comment>
<accession>A0AA37VGB3</accession>
<gene>
    <name evidence="7" type="ORF">rosag_47570</name>
</gene>
<dbReference type="PANTHER" id="PTHR37419">
    <property type="entry name" value="SERINE/THREONINE-PROTEIN KINASE TOXIN HIPA"/>
    <property type="match status" value="1"/>
</dbReference>
<feature type="region of interest" description="Disordered" evidence="4">
    <location>
        <begin position="466"/>
        <end position="499"/>
    </location>
</feature>
<keyword evidence="3" id="KW-0418">Kinase</keyword>
<dbReference type="InterPro" id="IPR012893">
    <property type="entry name" value="HipA-like_C"/>
</dbReference>
<dbReference type="RefSeq" id="WP_284352649.1">
    <property type="nucleotide sequence ID" value="NZ_BRXS01000008.1"/>
</dbReference>
<keyword evidence="8" id="KW-1185">Reference proteome</keyword>
<dbReference type="Proteomes" id="UP001161325">
    <property type="component" value="Unassembled WGS sequence"/>
</dbReference>
<evidence type="ECO:0000313" key="7">
    <source>
        <dbReference type="EMBL" id="GLC28244.1"/>
    </source>
</evidence>
<comment type="similarity">
    <text evidence="1">Belongs to the HipA Ser/Thr kinase family.</text>
</comment>
<sequence length="499" mass="53149">MPRRSLRPPGRTPGGGAAAAGARSRDLTLHVFLADRPGSLLVGQLAQRGHEIAFRYDPTFVATGLDLSPLGLPRRLDWLQERSRVFDGLHGVFADSLPDGWGLRLMDREFARLGIEPATVTPVERLRFVGARAMGALVYQPALGPDADPSPLDLDALADQAERLYEGSPEDVLPELLAAGGSPAGARPKVLVAYNADTGAMRSGAEDVPAGYRHYLVKFPTREDGEDIGALEMAYAAMARDAGLDMPPTRLFTTRAGRRCFGVERFDRVPVGAEPAGAGGGPVAHERRHVHTLGGLLHASHREFGCTYGEYLRSTAALTRDRREVLEAFRRMVFNVAASNRDDHVKNFAFLLGPDGAWRLSPAYDLVYAAGPGGEHSMMVGTEGRRPTYRNLLEVAEPAGITAAETGEIVTAVVDAVRRWPERAREFGVTRATAARVGAAVAASSAAALEGRPVVAGGVGVGDTTEAAAADARVPNAGPVDDPSPPSKRARSRAPRRAN</sequence>
<dbReference type="InterPro" id="IPR052028">
    <property type="entry name" value="HipA_Ser/Thr_kinase"/>
</dbReference>
<keyword evidence="2" id="KW-0808">Transferase</keyword>
<dbReference type="GO" id="GO:0005829">
    <property type="term" value="C:cytosol"/>
    <property type="evidence" value="ECO:0007669"/>
    <property type="project" value="TreeGrafter"/>
</dbReference>
<dbReference type="AlphaFoldDB" id="A0AA37VGB3"/>
<evidence type="ECO:0000313" key="8">
    <source>
        <dbReference type="Proteomes" id="UP001161325"/>
    </source>
</evidence>
<dbReference type="Pfam" id="PF13657">
    <property type="entry name" value="Couple_hipA"/>
    <property type="match status" value="1"/>
</dbReference>
<proteinExistence type="inferred from homology"/>
<feature type="compositionally biased region" description="Low complexity" evidence="4">
    <location>
        <begin position="466"/>
        <end position="475"/>
    </location>
</feature>
<dbReference type="GO" id="GO:0004674">
    <property type="term" value="F:protein serine/threonine kinase activity"/>
    <property type="evidence" value="ECO:0007669"/>
    <property type="project" value="TreeGrafter"/>
</dbReference>
<name>A0AA37VGB3_9BACT</name>
<reference evidence="7" key="1">
    <citation type="submission" date="2022-08" db="EMBL/GenBank/DDBJ databases">
        <title>Draft genome sequencing of Roseisolibacter agri AW1220.</title>
        <authorList>
            <person name="Tobiishi Y."/>
            <person name="Tonouchi A."/>
        </authorList>
    </citation>
    <scope>NUCLEOTIDE SEQUENCE</scope>
    <source>
        <strain evidence="7">AW1220</strain>
    </source>
</reference>
<dbReference type="Pfam" id="PF07804">
    <property type="entry name" value="HipA_C"/>
    <property type="match status" value="1"/>
</dbReference>
<evidence type="ECO:0000256" key="4">
    <source>
        <dbReference type="SAM" id="MobiDB-lite"/>
    </source>
</evidence>
<feature type="region of interest" description="Disordered" evidence="4">
    <location>
        <begin position="1"/>
        <end position="22"/>
    </location>
</feature>
<evidence type="ECO:0000259" key="5">
    <source>
        <dbReference type="Pfam" id="PF07804"/>
    </source>
</evidence>
<evidence type="ECO:0000256" key="1">
    <source>
        <dbReference type="ARBA" id="ARBA00010164"/>
    </source>
</evidence>
<feature type="domain" description="HipA N-terminal subdomain 1" evidence="6">
    <location>
        <begin position="40"/>
        <end position="139"/>
    </location>
</feature>
<feature type="compositionally biased region" description="Basic residues" evidence="4">
    <location>
        <begin position="488"/>
        <end position="499"/>
    </location>
</feature>
<evidence type="ECO:0000256" key="3">
    <source>
        <dbReference type="ARBA" id="ARBA00022777"/>
    </source>
</evidence>
<dbReference type="InterPro" id="IPR017508">
    <property type="entry name" value="HipA_N1"/>
</dbReference>
<dbReference type="EMBL" id="BRXS01000008">
    <property type="protein sequence ID" value="GLC28244.1"/>
    <property type="molecule type" value="Genomic_DNA"/>
</dbReference>
<evidence type="ECO:0000259" key="6">
    <source>
        <dbReference type="Pfam" id="PF13657"/>
    </source>
</evidence>